<organism evidence="1 2">
    <name type="scientific">Thalassobacillus cyri</name>
    <dbReference type="NCBI Taxonomy" id="571932"/>
    <lineage>
        <taxon>Bacteria</taxon>
        <taxon>Bacillati</taxon>
        <taxon>Bacillota</taxon>
        <taxon>Bacilli</taxon>
        <taxon>Bacillales</taxon>
        <taxon>Bacillaceae</taxon>
        <taxon>Thalassobacillus</taxon>
    </lineage>
</organism>
<dbReference type="AlphaFoldDB" id="A0A1H4BFH1"/>
<sequence>MKLIRWAYDRRGVVRGYFDQFPNTTFYLKRIRNYYFLCAVDWSKSDPEITEEHREEINILINRELGREQAYLQRKTRSLS</sequence>
<reference evidence="1 2" key="1">
    <citation type="submission" date="2016-10" db="EMBL/GenBank/DDBJ databases">
        <authorList>
            <person name="de Groot N.N."/>
        </authorList>
    </citation>
    <scope>NUCLEOTIDE SEQUENCE [LARGE SCALE GENOMIC DNA]</scope>
    <source>
        <strain evidence="1 2">CCM7597</strain>
    </source>
</reference>
<dbReference type="RefSeq" id="WP_093044034.1">
    <property type="nucleotide sequence ID" value="NZ_FNQR01000005.1"/>
</dbReference>
<protein>
    <submittedName>
        <fullName evidence="1">Uncharacterized protein</fullName>
    </submittedName>
</protein>
<accession>A0A1H4BFH1</accession>
<evidence type="ECO:0000313" key="2">
    <source>
        <dbReference type="Proteomes" id="UP000198584"/>
    </source>
</evidence>
<dbReference type="OrthoDB" id="2453421at2"/>
<gene>
    <name evidence="1" type="ORF">SAMN05421743_1053</name>
</gene>
<dbReference type="Proteomes" id="UP000198584">
    <property type="component" value="Unassembled WGS sequence"/>
</dbReference>
<dbReference type="EMBL" id="FNQR01000005">
    <property type="protein sequence ID" value="SEA46552.1"/>
    <property type="molecule type" value="Genomic_DNA"/>
</dbReference>
<evidence type="ECO:0000313" key="1">
    <source>
        <dbReference type="EMBL" id="SEA46552.1"/>
    </source>
</evidence>
<keyword evidence="2" id="KW-1185">Reference proteome</keyword>
<name>A0A1H4BFH1_9BACI</name>
<proteinExistence type="predicted"/>